<name>A0AAN9LFK9_PHACN</name>
<accession>A0AAN9LFK9</accession>
<gene>
    <name evidence="1" type="ORF">VNO80_26868</name>
</gene>
<evidence type="ECO:0000313" key="1">
    <source>
        <dbReference type="EMBL" id="KAK7335097.1"/>
    </source>
</evidence>
<reference evidence="1 2" key="1">
    <citation type="submission" date="2024-01" db="EMBL/GenBank/DDBJ databases">
        <title>The genomes of 5 underutilized Papilionoideae crops provide insights into root nodulation and disease resistanc.</title>
        <authorList>
            <person name="Jiang F."/>
        </authorList>
    </citation>
    <scope>NUCLEOTIDE SEQUENCE [LARGE SCALE GENOMIC DNA]</scope>
    <source>
        <strain evidence="1">JINMINGXINNONG_FW02</strain>
        <tissue evidence="1">Leaves</tissue>
    </source>
</reference>
<comment type="caution">
    <text evidence="1">The sequence shown here is derived from an EMBL/GenBank/DDBJ whole genome shotgun (WGS) entry which is preliminary data.</text>
</comment>
<dbReference type="Proteomes" id="UP001374584">
    <property type="component" value="Unassembled WGS sequence"/>
</dbReference>
<dbReference type="AlphaFoldDB" id="A0AAN9LFK9"/>
<dbReference type="EMBL" id="JAYMYR010000010">
    <property type="protein sequence ID" value="KAK7335097.1"/>
    <property type="molecule type" value="Genomic_DNA"/>
</dbReference>
<evidence type="ECO:0000313" key="2">
    <source>
        <dbReference type="Proteomes" id="UP001374584"/>
    </source>
</evidence>
<proteinExistence type="predicted"/>
<sequence length="88" mass="10181">MVRFSGVRLWNEENLGLNFQKERDGHFLIVCKMPDSPMGCQMDERGRTSGEMEDVCRDEHNEAQLWENSLVSATEVWFLSVCSWSPTP</sequence>
<protein>
    <submittedName>
        <fullName evidence="1">Uncharacterized protein</fullName>
    </submittedName>
</protein>
<keyword evidence="2" id="KW-1185">Reference proteome</keyword>
<organism evidence="1 2">
    <name type="scientific">Phaseolus coccineus</name>
    <name type="common">Scarlet runner bean</name>
    <name type="synonym">Phaseolus multiflorus</name>
    <dbReference type="NCBI Taxonomy" id="3886"/>
    <lineage>
        <taxon>Eukaryota</taxon>
        <taxon>Viridiplantae</taxon>
        <taxon>Streptophyta</taxon>
        <taxon>Embryophyta</taxon>
        <taxon>Tracheophyta</taxon>
        <taxon>Spermatophyta</taxon>
        <taxon>Magnoliopsida</taxon>
        <taxon>eudicotyledons</taxon>
        <taxon>Gunneridae</taxon>
        <taxon>Pentapetalae</taxon>
        <taxon>rosids</taxon>
        <taxon>fabids</taxon>
        <taxon>Fabales</taxon>
        <taxon>Fabaceae</taxon>
        <taxon>Papilionoideae</taxon>
        <taxon>50 kb inversion clade</taxon>
        <taxon>NPAAA clade</taxon>
        <taxon>indigoferoid/millettioid clade</taxon>
        <taxon>Phaseoleae</taxon>
        <taxon>Phaseolus</taxon>
    </lineage>
</organism>